<evidence type="ECO:0000313" key="6">
    <source>
        <dbReference type="Proteomes" id="UP000663866"/>
    </source>
</evidence>
<evidence type="ECO:0000313" key="5">
    <source>
        <dbReference type="EMBL" id="CAF5218552.1"/>
    </source>
</evidence>
<proteinExistence type="predicted"/>
<evidence type="ECO:0000313" key="2">
    <source>
        <dbReference type="EMBL" id="CAF2116783.1"/>
    </source>
</evidence>
<evidence type="ECO:0000256" key="1">
    <source>
        <dbReference type="SAM" id="MobiDB-lite"/>
    </source>
</evidence>
<comment type="caution">
    <text evidence="3">The sequence shown here is derived from an EMBL/GenBank/DDBJ whole genome shotgun (WGS) entry which is preliminary data.</text>
</comment>
<dbReference type="Proteomes" id="UP000681967">
    <property type="component" value="Unassembled WGS sequence"/>
</dbReference>
<keyword evidence="6" id="KW-1185">Reference proteome</keyword>
<dbReference type="Proteomes" id="UP000663866">
    <property type="component" value="Unassembled WGS sequence"/>
</dbReference>
<accession>A0A820ZT60</accession>
<sequence>MDKHLMLNSHLLPLNIDENDMNQESDSDISSINSDIEVDEAEQ</sequence>
<name>A0A820ZT60_9BILA</name>
<dbReference type="EMBL" id="CAJOBG010063433">
    <property type="protein sequence ID" value="CAF4562067.1"/>
    <property type="molecule type" value="Genomic_DNA"/>
</dbReference>
<dbReference type="Proteomes" id="UP000663824">
    <property type="component" value="Unassembled WGS sequence"/>
</dbReference>
<gene>
    <name evidence="4" type="ORF">BYL167_LOCUS72141</name>
    <name evidence="5" type="ORF">GIL414_LOCUS83018</name>
    <name evidence="2" type="ORF">MBJ925_LOCUS25130</name>
    <name evidence="3" type="ORF">OVN521_LOCUS43682</name>
</gene>
<protein>
    <submittedName>
        <fullName evidence="3">Uncharacterized protein</fullName>
    </submittedName>
</protein>
<dbReference type="AlphaFoldDB" id="A0A820ZT60"/>
<dbReference type="EMBL" id="CAJOBJ010361767">
    <property type="protein sequence ID" value="CAF5218552.1"/>
    <property type="molecule type" value="Genomic_DNA"/>
</dbReference>
<feature type="non-terminal residue" evidence="3">
    <location>
        <position position="43"/>
    </location>
</feature>
<evidence type="ECO:0000313" key="3">
    <source>
        <dbReference type="EMBL" id="CAF4562067.1"/>
    </source>
</evidence>
<feature type="compositionally biased region" description="Acidic residues" evidence="1">
    <location>
        <begin position="17"/>
        <end position="27"/>
    </location>
</feature>
<reference evidence="3" key="1">
    <citation type="submission" date="2021-02" db="EMBL/GenBank/DDBJ databases">
        <authorList>
            <person name="Nowell W R."/>
        </authorList>
    </citation>
    <scope>NUCLEOTIDE SEQUENCE</scope>
</reference>
<dbReference type="EMBL" id="CAJNRE010013137">
    <property type="protein sequence ID" value="CAF2116783.1"/>
    <property type="molecule type" value="Genomic_DNA"/>
</dbReference>
<dbReference type="Proteomes" id="UP000681720">
    <property type="component" value="Unassembled WGS sequence"/>
</dbReference>
<organism evidence="3 6">
    <name type="scientific">Rotaria magnacalcarata</name>
    <dbReference type="NCBI Taxonomy" id="392030"/>
    <lineage>
        <taxon>Eukaryota</taxon>
        <taxon>Metazoa</taxon>
        <taxon>Spiralia</taxon>
        <taxon>Gnathifera</taxon>
        <taxon>Rotifera</taxon>
        <taxon>Eurotatoria</taxon>
        <taxon>Bdelloidea</taxon>
        <taxon>Philodinida</taxon>
        <taxon>Philodinidae</taxon>
        <taxon>Rotaria</taxon>
    </lineage>
</organism>
<dbReference type="EMBL" id="CAJOBH010257392">
    <property type="protein sequence ID" value="CAF5150327.1"/>
    <property type="molecule type" value="Genomic_DNA"/>
</dbReference>
<evidence type="ECO:0000313" key="4">
    <source>
        <dbReference type="EMBL" id="CAF5150327.1"/>
    </source>
</evidence>
<feature type="region of interest" description="Disordered" evidence="1">
    <location>
        <begin position="13"/>
        <end position="43"/>
    </location>
</feature>